<gene>
    <name evidence="1" type="ORF">BES08_07275</name>
</gene>
<dbReference type="AlphaFoldDB" id="A0A1D8A351"/>
<dbReference type="EMBL" id="CP017075">
    <property type="protein sequence ID" value="AOR76571.1"/>
    <property type="molecule type" value="Genomic_DNA"/>
</dbReference>
<proteinExistence type="predicted"/>
<reference evidence="2" key="1">
    <citation type="journal article" date="2017" name="J. Biotechnol.">
        <title>Complete genome sequence of Novosphingobium resinovorum SA1, a versatile xenobiotic-degrading bacterium capable of utilizing sulfanilic acid.</title>
        <authorList>
            <person name="Hegedus B."/>
            <person name="Kos P.B."/>
            <person name="Balint B."/>
            <person name="Maroti G."/>
            <person name="Gan H.M."/>
            <person name="Perei K."/>
            <person name="Rakhely G."/>
        </authorList>
    </citation>
    <scope>NUCLEOTIDE SEQUENCE [LARGE SCALE GENOMIC DNA]</scope>
    <source>
        <strain evidence="2">SA1</strain>
    </source>
</reference>
<organism evidence="1 2">
    <name type="scientific">Novosphingobium resinovorum</name>
    <dbReference type="NCBI Taxonomy" id="158500"/>
    <lineage>
        <taxon>Bacteria</taxon>
        <taxon>Pseudomonadati</taxon>
        <taxon>Pseudomonadota</taxon>
        <taxon>Alphaproteobacteria</taxon>
        <taxon>Sphingomonadales</taxon>
        <taxon>Sphingomonadaceae</taxon>
        <taxon>Novosphingobium</taxon>
    </lineage>
</organism>
<keyword evidence="2" id="KW-1185">Reference proteome</keyword>
<dbReference type="RefSeq" id="WP_069707982.1">
    <property type="nucleotide sequence ID" value="NZ_CP017075.1"/>
</dbReference>
<evidence type="ECO:0000313" key="2">
    <source>
        <dbReference type="Proteomes" id="UP000094626"/>
    </source>
</evidence>
<protein>
    <submittedName>
        <fullName evidence="1">Uncharacterized protein</fullName>
    </submittedName>
</protein>
<name>A0A1D8A351_9SPHN</name>
<accession>A0A1D8A351</accession>
<sequence>MAKNYTLGRGKVYFSAFRPNTQIPAGFRYLGNTPEFNLTIDNETLDHYSSDEGIRQKDRSIILETTATGSLTADDISLENLALFFFGHTSTLVQTAATAQTETITDVKPGLMYQLGRTTLNPTGVRSISNVTVEVGATTYVVNEDYTVDLELGLITVLEGGDIVADADLEVTFDRAARSRTQVISGDQQVEGAILYVSANPEGAKMDYLLPYVKLGPNGDFALKSDEWQQLSLNIEILKPDDGRERIYVDGRPFSA</sequence>
<evidence type="ECO:0000313" key="1">
    <source>
        <dbReference type="EMBL" id="AOR76571.1"/>
    </source>
</evidence>
<dbReference type="KEGG" id="nre:BES08_07275"/>
<dbReference type="Proteomes" id="UP000094626">
    <property type="component" value="Chromosome"/>
</dbReference>
<dbReference type="OrthoDB" id="110167at2"/>